<evidence type="ECO:0000256" key="1">
    <source>
        <dbReference type="SAM" id="MobiDB-lite"/>
    </source>
</evidence>
<proteinExistence type="predicted"/>
<dbReference type="InterPro" id="IPR044922">
    <property type="entry name" value="DUF2063_N_sf"/>
</dbReference>
<name>A0A6I6ILM3_9RHOB</name>
<dbReference type="OrthoDB" id="4146344at2"/>
<dbReference type="KEGG" id="rom:EI983_05940"/>
<dbReference type="Proteomes" id="UP000428330">
    <property type="component" value="Chromosome"/>
</dbReference>
<dbReference type="Gene3D" id="1.10.150.690">
    <property type="entry name" value="DUF2063"/>
    <property type="match status" value="1"/>
</dbReference>
<keyword evidence="4" id="KW-1185">Reference proteome</keyword>
<dbReference type="AlphaFoldDB" id="A0A6I6ILM3"/>
<dbReference type="EMBL" id="CP034348">
    <property type="protein sequence ID" value="QGX97839.1"/>
    <property type="molecule type" value="Genomic_DNA"/>
</dbReference>
<accession>A0A6I6ILM3</accession>
<feature type="region of interest" description="Disordered" evidence="1">
    <location>
        <begin position="1"/>
        <end position="26"/>
    </location>
</feature>
<feature type="domain" description="Putative DNA-binding" evidence="2">
    <location>
        <begin position="5"/>
        <end position="95"/>
    </location>
</feature>
<gene>
    <name evidence="3" type="ORF">EI983_05940</name>
</gene>
<evidence type="ECO:0000313" key="3">
    <source>
        <dbReference type="EMBL" id="QGX97839.1"/>
    </source>
</evidence>
<evidence type="ECO:0000259" key="2">
    <source>
        <dbReference type="Pfam" id="PF09836"/>
    </source>
</evidence>
<evidence type="ECO:0000313" key="4">
    <source>
        <dbReference type="Proteomes" id="UP000428330"/>
    </source>
</evidence>
<reference evidence="4" key="1">
    <citation type="submission" date="2018-12" db="EMBL/GenBank/DDBJ databases">
        <title>Complete genome sequence of Roseovarius sp. MME-070.</title>
        <authorList>
            <person name="Nam Y.-D."/>
            <person name="Kang J."/>
            <person name="Chung W.-H."/>
            <person name="Park Y.S."/>
        </authorList>
    </citation>
    <scope>NUCLEOTIDE SEQUENCE [LARGE SCALE GENOMIC DNA]</scope>
    <source>
        <strain evidence="4">MME-070</strain>
    </source>
</reference>
<dbReference type="InterPro" id="IPR018640">
    <property type="entry name" value="DUF2063"/>
</dbReference>
<dbReference type="RefSeq" id="WP_157706473.1">
    <property type="nucleotide sequence ID" value="NZ_CP034348.1"/>
</dbReference>
<protein>
    <submittedName>
        <fullName evidence="3">DUF2063 domain-containing protein</fullName>
    </submittedName>
</protein>
<dbReference type="Pfam" id="PF09836">
    <property type="entry name" value="DUF2063"/>
    <property type="match status" value="1"/>
</dbReference>
<sequence length="252" mass="27080">MTVSQTRFHTALLDPDQPVPDGLSDGLGQPAGRRFAVYRNNVASSLTEALEISFPVIQKLIGAQNFKALSGVFLRQHPPKVPMLSQYGDEMPGFLEGFKPLENIGYLPDVARLEQAIRTSYHAADAAPIDTGTLQSLTPEEMAAARFAFAPSARLVRSPWPIHGIWTFNMEDGAPKPQNRGESVLILRAEFDPELHLLSEAAAECIAALMAGASLSDANDTALSQEAAFDLGGLLGLLLTNRAITEITIGDA</sequence>
<organism evidence="3 4">
    <name type="scientific">Roseovarius faecimaris</name>
    <dbReference type="NCBI Taxonomy" id="2494550"/>
    <lineage>
        <taxon>Bacteria</taxon>
        <taxon>Pseudomonadati</taxon>
        <taxon>Pseudomonadota</taxon>
        <taxon>Alphaproteobacteria</taxon>
        <taxon>Rhodobacterales</taxon>
        <taxon>Roseobacteraceae</taxon>
        <taxon>Roseovarius</taxon>
    </lineage>
</organism>